<keyword evidence="2" id="KW-1185">Reference proteome</keyword>
<dbReference type="Proteomes" id="UP000541109">
    <property type="component" value="Unassembled WGS sequence"/>
</dbReference>
<dbReference type="InterPro" id="IPR011681">
    <property type="entry name" value="GcrA"/>
</dbReference>
<accession>A0A839AGR6</accession>
<sequence>MAWTSEREDLLKKLWLQGLSASQIAYMMDGFTRNAIIGKAHRLNLPKRTPSTSTRPKARRVRAQPSLARIGGSSHTSARVSSSATDIRLRTSLDLEIERSIFETEHANVQAEDRVTLMTLGSRTCKWPIGDPGSEDFHFCSRDAEGNGSYCAFHHRLAYRNVRGRQMQSSAKTEQQLLKLAAS</sequence>
<dbReference type="RefSeq" id="WP_182166468.1">
    <property type="nucleotide sequence ID" value="NZ_JACFXV010000061.1"/>
</dbReference>
<dbReference type="EMBL" id="JACFXV010000061">
    <property type="protein sequence ID" value="MBA5778335.1"/>
    <property type="molecule type" value="Genomic_DNA"/>
</dbReference>
<comment type="caution">
    <text evidence="1">The sequence shown here is derived from an EMBL/GenBank/DDBJ whole genome shotgun (WGS) entry which is preliminary data.</text>
</comment>
<proteinExistence type="predicted"/>
<gene>
    <name evidence="1" type="ORF">H2509_14490</name>
</gene>
<reference evidence="1 2" key="1">
    <citation type="submission" date="2020-07" db="EMBL/GenBank/DDBJ databases">
        <title>Stappia sp., F7233, whole genome shotgun sequencing project.</title>
        <authorList>
            <person name="Jiang S."/>
            <person name="Liu Z.W."/>
            <person name="Du Z.J."/>
        </authorList>
    </citation>
    <scope>NUCLEOTIDE SEQUENCE [LARGE SCALE GENOMIC DNA]</scope>
    <source>
        <strain evidence="1 2">F7233</strain>
    </source>
</reference>
<protein>
    <submittedName>
        <fullName evidence="1">GcrA cell cycle regulator</fullName>
    </submittedName>
</protein>
<evidence type="ECO:0000313" key="1">
    <source>
        <dbReference type="EMBL" id="MBA5778335.1"/>
    </source>
</evidence>
<organism evidence="1 2">
    <name type="scientific">Stappia albiluteola</name>
    <dbReference type="NCBI Taxonomy" id="2758565"/>
    <lineage>
        <taxon>Bacteria</taxon>
        <taxon>Pseudomonadati</taxon>
        <taxon>Pseudomonadota</taxon>
        <taxon>Alphaproteobacteria</taxon>
        <taxon>Hyphomicrobiales</taxon>
        <taxon>Stappiaceae</taxon>
        <taxon>Stappia</taxon>
    </lineage>
</organism>
<name>A0A839AGR6_9HYPH</name>
<dbReference type="AlphaFoldDB" id="A0A839AGR6"/>
<dbReference type="Pfam" id="PF07750">
    <property type="entry name" value="GcrA"/>
    <property type="match status" value="1"/>
</dbReference>
<evidence type="ECO:0000313" key="2">
    <source>
        <dbReference type="Proteomes" id="UP000541109"/>
    </source>
</evidence>